<name>A0AA39WMH1_9PEZI</name>
<feature type="compositionally biased region" description="Low complexity" evidence="2">
    <location>
        <begin position="195"/>
        <end position="216"/>
    </location>
</feature>
<evidence type="ECO:0000313" key="3">
    <source>
        <dbReference type="EMBL" id="KAK0618130.1"/>
    </source>
</evidence>
<feature type="compositionally biased region" description="Polar residues" evidence="2">
    <location>
        <begin position="733"/>
        <end position="748"/>
    </location>
</feature>
<feature type="region of interest" description="Disordered" evidence="2">
    <location>
        <begin position="722"/>
        <end position="751"/>
    </location>
</feature>
<evidence type="ECO:0000256" key="1">
    <source>
        <dbReference type="SAM" id="Coils"/>
    </source>
</evidence>
<accession>A0AA39WMH1</accession>
<protein>
    <submittedName>
        <fullName evidence="3">Uncharacterized protein</fullName>
    </submittedName>
</protein>
<comment type="caution">
    <text evidence="3">The sequence shown here is derived from an EMBL/GenBank/DDBJ whole genome shotgun (WGS) entry which is preliminary data.</text>
</comment>
<feature type="compositionally biased region" description="Polar residues" evidence="2">
    <location>
        <begin position="141"/>
        <end position="166"/>
    </location>
</feature>
<sequence>MPSLWKSGSTAGRAKAAGPRSIRGTISGPIPIPADDDDEFPLRSTGKTRVDVDEEFPIRKPGTGIASPVPPDEPDTTPEEQEEKQDFYEKPLKHESEHETDDEIIQPQDSSPLNPLAPGHVSESSHTGLAQEVNVEPSEPPTNSTLAPPSRSNESTSRPVSRSPPQRTFPPRTSPERVSPERISPLRISPIRVQTTPPRVRTSPPSRRTTNPLPSTVRYSTLSDTPSGKTSQSKDAPQRKKSMLRSALGRLFGRSKKKHSIVVQGSDDRSGRESEPLGASQHRSDPSALSRIQDVSPKRSVSLPLSEYDRPLRSHSIGPDDIMAIESARNSLQAEAVGGGGSGGTGIAGVAGRRRAATTTTSRLFLPPRIRTSEWGAGLSPRPASSHGRGSRLDNSGEPEDPNEIGRAITSDSGNGGRRRSRSLSGLQDFAGVRTGARRRSDEIRYWRESYDPGFMSPLSSNAQDDGDIDDTGVMDVSAPVSPAVERPPKTPPQPFNFGPFTNDMVGMKITQAASIDTRIGSLEGRARKLERVVDQLCHAVPGFRAPLHEAAAAGRDEPSPRVGAYSERHQGYAFAYTNAVPPTIPAIYQTSSPDSKTVPRYSNSRQSVETDVHSQASFGDAQTYIGSLYPPSSSATQSQSITTTAPLGISLIDRPASNSTVRGAASLPTMGRDADGSNGNSYAALVAQLETERAARQALEAQVKKLSERLNTLSTTMFAMVRDPAKQRSQERLTSSLGGSSPLQKSPATVRLAVSQRQESLQLPTHGVKTLSVFETDDDEEADDLKKEAPASVGVTEASDGFDEDNFHTPREEQPPLSYGAFGEELHPDDDDDYHHGASGGEDDDPKRKKAARTLSLSQLTLGKGQRTQI</sequence>
<feature type="region of interest" description="Disordered" evidence="2">
    <location>
        <begin position="777"/>
        <end position="871"/>
    </location>
</feature>
<feature type="coiled-coil region" evidence="1">
    <location>
        <begin position="683"/>
        <end position="717"/>
    </location>
</feature>
<feature type="compositionally biased region" description="Acidic residues" evidence="2">
    <location>
        <begin position="72"/>
        <end position="83"/>
    </location>
</feature>
<dbReference type="AlphaFoldDB" id="A0AA39WMH1"/>
<feature type="region of interest" description="Disordered" evidence="2">
    <location>
        <begin position="335"/>
        <end position="427"/>
    </location>
</feature>
<feature type="region of interest" description="Disordered" evidence="2">
    <location>
        <begin position="1"/>
        <end position="303"/>
    </location>
</feature>
<keyword evidence="4" id="KW-1185">Reference proteome</keyword>
<dbReference type="EMBL" id="JAULSR010000005">
    <property type="protein sequence ID" value="KAK0618130.1"/>
    <property type="molecule type" value="Genomic_DNA"/>
</dbReference>
<feature type="compositionally biased region" description="Basic and acidic residues" evidence="2">
    <location>
        <begin position="266"/>
        <end position="275"/>
    </location>
</feature>
<organism evidence="3 4">
    <name type="scientific">Bombardia bombarda</name>
    <dbReference type="NCBI Taxonomy" id="252184"/>
    <lineage>
        <taxon>Eukaryota</taxon>
        <taxon>Fungi</taxon>
        <taxon>Dikarya</taxon>
        <taxon>Ascomycota</taxon>
        <taxon>Pezizomycotina</taxon>
        <taxon>Sordariomycetes</taxon>
        <taxon>Sordariomycetidae</taxon>
        <taxon>Sordariales</taxon>
        <taxon>Lasiosphaeriaceae</taxon>
        <taxon>Bombardia</taxon>
    </lineage>
</organism>
<proteinExistence type="predicted"/>
<feature type="compositionally biased region" description="Gly residues" evidence="2">
    <location>
        <begin position="337"/>
        <end position="349"/>
    </location>
</feature>
<evidence type="ECO:0000256" key="2">
    <source>
        <dbReference type="SAM" id="MobiDB-lite"/>
    </source>
</evidence>
<feature type="compositionally biased region" description="Polar residues" evidence="2">
    <location>
        <begin position="217"/>
        <end position="235"/>
    </location>
</feature>
<gene>
    <name evidence="3" type="ORF">B0T17DRAFT_495393</name>
</gene>
<feature type="compositionally biased region" description="Polar residues" evidence="2">
    <location>
        <begin position="1"/>
        <end position="10"/>
    </location>
</feature>
<feature type="compositionally biased region" description="Basic and acidic residues" evidence="2">
    <location>
        <begin position="84"/>
        <end position="97"/>
    </location>
</feature>
<keyword evidence="1" id="KW-0175">Coiled coil</keyword>
<feature type="compositionally biased region" description="Polar residues" evidence="2">
    <location>
        <begin position="856"/>
        <end position="871"/>
    </location>
</feature>
<feature type="compositionally biased region" description="Basic and acidic residues" evidence="2">
    <location>
        <begin position="806"/>
        <end position="815"/>
    </location>
</feature>
<evidence type="ECO:0000313" key="4">
    <source>
        <dbReference type="Proteomes" id="UP001174934"/>
    </source>
</evidence>
<reference evidence="3" key="1">
    <citation type="submission" date="2023-06" db="EMBL/GenBank/DDBJ databases">
        <title>Genome-scale phylogeny and comparative genomics of the fungal order Sordariales.</title>
        <authorList>
            <consortium name="Lawrence Berkeley National Laboratory"/>
            <person name="Hensen N."/>
            <person name="Bonometti L."/>
            <person name="Westerberg I."/>
            <person name="Brannstrom I.O."/>
            <person name="Guillou S."/>
            <person name="Cros-Aarteil S."/>
            <person name="Calhoun S."/>
            <person name="Haridas S."/>
            <person name="Kuo A."/>
            <person name="Mondo S."/>
            <person name="Pangilinan J."/>
            <person name="Riley R."/>
            <person name="LaButti K."/>
            <person name="Andreopoulos B."/>
            <person name="Lipzen A."/>
            <person name="Chen C."/>
            <person name="Yanf M."/>
            <person name="Daum C."/>
            <person name="Ng V."/>
            <person name="Clum A."/>
            <person name="Steindorff A."/>
            <person name="Ohm R."/>
            <person name="Martin F."/>
            <person name="Silar P."/>
            <person name="Natvig D."/>
            <person name="Lalanne C."/>
            <person name="Gautier V."/>
            <person name="Ament-velasquez S.L."/>
            <person name="Kruys A."/>
            <person name="Hutchinson M.I."/>
            <person name="Powell A.J."/>
            <person name="Barry K."/>
            <person name="Miller A.N."/>
            <person name="Grigoriev I.V."/>
            <person name="Debuchy R."/>
            <person name="Gladieux P."/>
            <person name="Thoren M.H."/>
            <person name="Johannesson H."/>
        </authorList>
    </citation>
    <scope>NUCLEOTIDE SEQUENCE</scope>
    <source>
        <strain evidence="3">SMH3391-2</strain>
    </source>
</reference>
<dbReference type="Proteomes" id="UP001174934">
    <property type="component" value="Unassembled WGS sequence"/>
</dbReference>